<name>H6BHV5_9BIVA</name>
<evidence type="ECO:0000256" key="1">
    <source>
        <dbReference type="SAM" id="Phobius"/>
    </source>
</evidence>
<dbReference type="GeneID" id="11705400"/>
<gene>
    <name evidence="2" type="primary">atp8</name>
</gene>
<proteinExistence type="predicted"/>
<keyword evidence="1" id="KW-0472">Membrane</keyword>
<keyword evidence="1" id="KW-0812">Transmembrane</keyword>
<dbReference type="RefSeq" id="YP_005267069.1">
    <property type="nucleotide sequence ID" value="NC_016891.1"/>
</dbReference>
<organism evidence="2">
    <name type="scientific">Paratapes undulatus</name>
    <name type="common">undulate venus clam</name>
    <dbReference type="NCBI Taxonomy" id="2602928"/>
    <lineage>
        <taxon>Eukaryota</taxon>
        <taxon>Metazoa</taxon>
        <taxon>Spiralia</taxon>
        <taxon>Lophotrochozoa</taxon>
        <taxon>Mollusca</taxon>
        <taxon>Bivalvia</taxon>
        <taxon>Autobranchia</taxon>
        <taxon>Heteroconchia</taxon>
        <taxon>Euheterodonta</taxon>
        <taxon>Imparidentia</taxon>
        <taxon>Neoheterodontei</taxon>
        <taxon>Venerida</taxon>
        <taxon>Veneroidea</taxon>
        <taxon>Veneridae</taxon>
        <taxon>Paratapes</taxon>
    </lineage>
</organism>
<keyword evidence="1" id="KW-1133">Transmembrane helix</keyword>
<dbReference type="AlphaFoldDB" id="H6BHV5"/>
<protein>
    <submittedName>
        <fullName evidence="2">ATP synthase F0 subunit 8</fullName>
    </submittedName>
</protein>
<feature type="transmembrane region" description="Helical" evidence="1">
    <location>
        <begin position="7"/>
        <end position="31"/>
    </location>
</feature>
<geneLocation type="mitochondrion" evidence="2"/>
<sequence>MAQFAPIFCFFVFMALWCGFVVVMCTLWWSAKRPYSF</sequence>
<dbReference type="EMBL" id="JF969278">
    <property type="protein sequence ID" value="AEH99649.1"/>
    <property type="molecule type" value="Genomic_DNA"/>
</dbReference>
<keyword evidence="2" id="KW-0496">Mitochondrion</keyword>
<evidence type="ECO:0000313" key="2">
    <source>
        <dbReference type="EMBL" id="AEH99649.1"/>
    </source>
</evidence>
<reference evidence="2" key="1">
    <citation type="journal article" date="2012" name="Gene">
        <title>Comparative studies of the complete mitochondrial genomes of four Paphia clams and reconsideration of subgenus Neotapes (Bivalvia: Veneridae).</title>
        <authorList>
            <person name="Xu X."/>
            <person name="Wu X."/>
            <person name="Yu Z."/>
        </authorList>
    </citation>
    <scope>NUCLEOTIDE SEQUENCE</scope>
    <source>
        <tissue evidence="2">Adductor muscle</tissue>
    </source>
</reference>
<accession>H6BHV5</accession>